<evidence type="ECO:0000256" key="3">
    <source>
        <dbReference type="ARBA" id="ARBA00023274"/>
    </source>
</evidence>
<evidence type="ECO:0000256" key="1">
    <source>
        <dbReference type="ARBA" id="ARBA00010528"/>
    </source>
</evidence>
<evidence type="ECO:0000256" key="2">
    <source>
        <dbReference type="ARBA" id="ARBA00022980"/>
    </source>
</evidence>
<evidence type="ECO:0000313" key="7">
    <source>
        <dbReference type="Proteomes" id="UP000799429"/>
    </source>
</evidence>
<dbReference type="InterPro" id="IPR002136">
    <property type="entry name" value="Ribosomal_uL4"/>
</dbReference>
<comment type="similarity">
    <text evidence="1">Belongs to the universal ribosomal protein uL4 family.</text>
</comment>
<dbReference type="GO" id="GO:1990904">
    <property type="term" value="C:ribonucleoprotein complex"/>
    <property type="evidence" value="ECO:0007669"/>
    <property type="project" value="UniProtKB-KW"/>
</dbReference>
<evidence type="ECO:0000256" key="4">
    <source>
        <dbReference type="ARBA" id="ARBA00040565"/>
    </source>
</evidence>
<dbReference type="GO" id="GO:0006412">
    <property type="term" value="P:translation"/>
    <property type="evidence" value="ECO:0007669"/>
    <property type="project" value="InterPro"/>
</dbReference>
<name>A0A9P4S0Z8_9PEZI</name>
<dbReference type="FunFam" id="3.40.1370.10:FF:000016">
    <property type="entry name" value="60S ribosomal protein L4, mitochondrial"/>
    <property type="match status" value="1"/>
</dbReference>
<dbReference type="InterPro" id="IPR013005">
    <property type="entry name" value="Ribosomal_uL4-like"/>
</dbReference>
<accession>A0A9P4S0Z8</accession>
<dbReference type="OrthoDB" id="275876at2759"/>
<organism evidence="6 7">
    <name type="scientific">Patellaria atrata CBS 101060</name>
    <dbReference type="NCBI Taxonomy" id="1346257"/>
    <lineage>
        <taxon>Eukaryota</taxon>
        <taxon>Fungi</taxon>
        <taxon>Dikarya</taxon>
        <taxon>Ascomycota</taxon>
        <taxon>Pezizomycotina</taxon>
        <taxon>Dothideomycetes</taxon>
        <taxon>Dothideomycetes incertae sedis</taxon>
        <taxon>Patellariales</taxon>
        <taxon>Patellariaceae</taxon>
        <taxon>Patellaria</taxon>
    </lineage>
</organism>
<dbReference type="SUPFAM" id="SSF52166">
    <property type="entry name" value="Ribosomal protein L4"/>
    <property type="match status" value="1"/>
</dbReference>
<dbReference type="PANTHER" id="PTHR10746:SF6">
    <property type="entry name" value="LARGE RIBOSOMAL SUBUNIT PROTEIN UL4M"/>
    <property type="match status" value="1"/>
</dbReference>
<protein>
    <recommendedName>
        <fullName evidence="4">Large ribosomal subunit protein uL4m</fullName>
    </recommendedName>
</protein>
<keyword evidence="7" id="KW-1185">Reference proteome</keyword>
<dbReference type="GO" id="GO:0003735">
    <property type="term" value="F:structural constituent of ribosome"/>
    <property type="evidence" value="ECO:0007669"/>
    <property type="project" value="InterPro"/>
</dbReference>
<keyword evidence="2 6" id="KW-0689">Ribosomal protein</keyword>
<evidence type="ECO:0000313" key="6">
    <source>
        <dbReference type="EMBL" id="KAF2834241.1"/>
    </source>
</evidence>
<dbReference type="EMBL" id="MU006123">
    <property type="protein sequence ID" value="KAF2834241.1"/>
    <property type="molecule type" value="Genomic_DNA"/>
</dbReference>
<dbReference type="AlphaFoldDB" id="A0A9P4S0Z8"/>
<dbReference type="PANTHER" id="PTHR10746">
    <property type="entry name" value="50S RIBOSOMAL PROTEIN L4"/>
    <property type="match status" value="1"/>
</dbReference>
<dbReference type="Proteomes" id="UP000799429">
    <property type="component" value="Unassembled WGS sequence"/>
</dbReference>
<sequence length="270" mass="30223">MASKALSTSIRAITARTIQDGSPQMLSPVPVHIAPRDVHTTLYSFPDMEPLEYTSYPVEYLSLPLRRDILHRAVVFEGDATRQGTASTKWRGDVAGSGKKIRAQKGSGRARLGDRKSPMLRGGGVAHGPHPRDFSTELPRKIYDLAWRTALSYRYKRGEVIILRDIADLPRTDSILLKEIMETNGWGHTYGRSLFITDVRRNNLHDSMQDIGEHGKVLTKDDVDVKNLLETGRLIVENQALKNIFLEHQSDIAKPMSRLSRQASVAETAV</sequence>
<keyword evidence="3" id="KW-0687">Ribonucleoprotein</keyword>
<comment type="caution">
    <text evidence="6">The sequence shown here is derived from an EMBL/GenBank/DDBJ whole genome shotgun (WGS) entry which is preliminary data.</text>
</comment>
<dbReference type="Gene3D" id="3.40.1370.10">
    <property type="match status" value="1"/>
</dbReference>
<feature type="region of interest" description="Disordered" evidence="5">
    <location>
        <begin position="87"/>
        <end position="133"/>
    </location>
</feature>
<gene>
    <name evidence="6" type="ORF">M501DRAFT_1009785</name>
</gene>
<dbReference type="Pfam" id="PF00573">
    <property type="entry name" value="Ribosomal_L4"/>
    <property type="match status" value="1"/>
</dbReference>
<proteinExistence type="inferred from homology"/>
<dbReference type="GO" id="GO:0005840">
    <property type="term" value="C:ribosome"/>
    <property type="evidence" value="ECO:0007669"/>
    <property type="project" value="UniProtKB-KW"/>
</dbReference>
<evidence type="ECO:0000256" key="5">
    <source>
        <dbReference type="SAM" id="MobiDB-lite"/>
    </source>
</evidence>
<dbReference type="InterPro" id="IPR023574">
    <property type="entry name" value="Ribosomal_uL4_dom_sf"/>
</dbReference>
<reference evidence="6" key="1">
    <citation type="journal article" date="2020" name="Stud. Mycol.">
        <title>101 Dothideomycetes genomes: a test case for predicting lifestyles and emergence of pathogens.</title>
        <authorList>
            <person name="Haridas S."/>
            <person name="Albert R."/>
            <person name="Binder M."/>
            <person name="Bloem J."/>
            <person name="Labutti K."/>
            <person name="Salamov A."/>
            <person name="Andreopoulos B."/>
            <person name="Baker S."/>
            <person name="Barry K."/>
            <person name="Bills G."/>
            <person name="Bluhm B."/>
            <person name="Cannon C."/>
            <person name="Castanera R."/>
            <person name="Culley D."/>
            <person name="Daum C."/>
            <person name="Ezra D."/>
            <person name="Gonzalez J."/>
            <person name="Henrissat B."/>
            <person name="Kuo A."/>
            <person name="Liang C."/>
            <person name="Lipzen A."/>
            <person name="Lutzoni F."/>
            <person name="Magnuson J."/>
            <person name="Mondo S."/>
            <person name="Nolan M."/>
            <person name="Ohm R."/>
            <person name="Pangilinan J."/>
            <person name="Park H.-J."/>
            <person name="Ramirez L."/>
            <person name="Alfaro M."/>
            <person name="Sun H."/>
            <person name="Tritt A."/>
            <person name="Yoshinaga Y."/>
            <person name="Zwiers L.-H."/>
            <person name="Turgeon B."/>
            <person name="Goodwin S."/>
            <person name="Spatafora J."/>
            <person name="Crous P."/>
            <person name="Grigoriev I."/>
        </authorList>
    </citation>
    <scope>NUCLEOTIDE SEQUENCE</scope>
    <source>
        <strain evidence="6">CBS 101060</strain>
    </source>
</reference>
<dbReference type="NCBIfam" id="TIGR03953">
    <property type="entry name" value="rplD_bact"/>
    <property type="match status" value="1"/>
</dbReference>